<dbReference type="Pfam" id="PF02575">
    <property type="entry name" value="YbaB_DNA_bd"/>
    <property type="match status" value="1"/>
</dbReference>
<dbReference type="AlphaFoldDB" id="A0A498PQM7"/>
<dbReference type="RefSeq" id="WP_122494558.1">
    <property type="nucleotide sequence ID" value="NZ_UPHP01000009.1"/>
</dbReference>
<dbReference type="GO" id="GO:0003677">
    <property type="term" value="F:DNA binding"/>
    <property type="evidence" value="ECO:0007669"/>
    <property type="project" value="InterPro"/>
</dbReference>
<name>A0A498PQM7_9MYCO</name>
<dbReference type="SUPFAM" id="SSF82607">
    <property type="entry name" value="YbaB-like"/>
    <property type="match status" value="1"/>
</dbReference>
<dbReference type="OrthoDB" id="4741720at2"/>
<sequence length="115" mass="12352">MSRANHPRVAQMVHQAHIVMSLLDEQVHRMSAESFTAAHHTGAVEVSLNGHRRMTGLYIDPGVMGLGAQELASMINETIAGASDYVAEWVAADVADLEDRVAEALAVLRDLPPPG</sequence>
<evidence type="ECO:0000313" key="2">
    <source>
        <dbReference type="Proteomes" id="UP000273307"/>
    </source>
</evidence>
<evidence type="ECO:0000313" key="1">
    <source>
        <dbReference type="EMBL" id="VBA33458.1"/>
    </source>
</evidence>
<gene>
    <name evidence="1" type="primary">espL_2</name>
    <name evidence="1" type="ORF">LAUMK136_00454</name>
</gene>
<dbReference type="Proteomes" id="UP000273307">
    <property type="component" value="Unassembled WGS sequence"/>
</dbReference>
<protein>
    <submittedName>
        <fullName evidence="1">ESX-1 secretion-associated protein EspL</fullName>
    </submittedName>
</protein>
<keyword evidence="2" id="KW-1185">Reference proteome</keyword>
<dbReference type="InterPro" id="IPR004401">
    <property type="entry name" value="YbaB/EbfC"/>
</dbReference>
<accession>A0A498PQM7</accession>
<proteinExistence type="predicted"/>
<dbReference type="EMBL" id="UPHP01000009">
    <property type="protein sequence ID" value="VBA33458.1"/>
    <property type="molecule type" value="Genomic_DNA"/>
</dbReference>
<organism evidence="1 2">
    <name type="scientific">Mycobacterium attenuatum</name>
    <dbReference type="NCBI Taxonomy" id="2341086"/>
    <lineage>
        <taxon>Bacteria</taxon>
        <taxon>Bacillati</taxon>
        <taxon>Actinomycetota</taxon>
        <taxon>Actinomycetes</taxon>
        <taxon>Mycobacteriales</taxon>
        <taxon>Mycobacteriaceae</taxon>
        <taxon>Mycobacterium</taxon>
    </lineage>
</organism>
<dbReference type="InterPro" id="IPR036894">
    <property type="entry name" value="YbaB-like_sf"/>
</dbReference>
<reference evidence="1 2" key="1">
    <citation type="submission" date="2018-09" db="EMBL/GenBank/DDBJ databases">
        <authorList>
            <person name="Tagini F."/>
        </authorList>
    </citation>
    <scope>NUCLEOTIDE SEQUENCE [LARGE SCALE GENOMIC DNA]</scope>
    <source>
        <strain evidence="1 2">MK136</strain>
    </source>
</reference>
<dbReference type="Gene3D" id="3.30.1310.10">
    <property type="entry name" value="Nucleoid-associated protein YbaB-like domain"/>
    <property type="match status" value="1"/>
</dbReference>